<sequence length="639" mass="70348">MGPPQRARLARVELPDSPRSTFFLAFSPDRPEDFQWRSPAGRQRDFCGRRSGFVVASARQLFVGSERDWFPYCLVFGAPGRQSRLLRTQEGSQTGDSQAEEHHQSYRCCFGRRTQLLLIATANEIHFWDWSRRDPFAVVKTASEMEWVCLVRFDPFGYYLLTAIVNPSNQQGDDEPEIPIDGTELSHYHQCALLQSQPVRWMPLLHNFLHMLSSHSSGIQVGEQSTVQDSATPSPPLPPPQPSTERPRTSAYIRLQQRVSYPTAECCQHLGILCLCSHSSGTQVPSLLPHQDSVPPASARATTPSFSSVQTNPFHPLEQASSVQQDQGLLNRPSAFSTVQSSTAGNTLCNLSLGPTHRSLGGLLSSHPSRYHPEITPGLTGSEWTQTVLSLNSHSEAESMPPPRTSASSKEGGSQASVYTSATEGRGFPASGLATKSDGGNGSSQNNSGSICQELQCDLRRFFLEYDGLQELDQSLSREAPRPNRRRKCSTITLNLRGQALPTSPPHPTQHSSWQVPSSFEGVPSSGSQLPPLEQTEGQTPSCSRLELSSSASPQEERTVGVAFNQETGHWERIYTQSSRSGTVSQEALHQDMPEESSEEDSLRSPIDVVAISGVSETHASASDLPIAFSWKILLWWQR</sequence>
<evidence type="ECO:0000313" key="2">
    <source>
        <dbReference type="EMBL" id="KAK2111907.1"/>
    </source>
</evidence>
<protein>
    <submittedName>
        <fullName evidence="2">Activating molecule in BN1-regulated autophagy protein 1</fullName>
    </submittedName>
</protein>
<feature type="region of interest" description="Disordered" evidence="1">
    <location>
        <begin position="498"/>
        <end position="604"/>
    </location>
</feature>
<dbReference type="Proteomes" id="UP001266305">
    <property type="component" value="Unassembled WGS sequence"/>
</dbReference>
<organism evidence="2 3">
    <name type="scientific">Saguinus oedipus</name>
    <name type="common">Cotton-top tamarin</name>
    <name type="synonym">Oedipomidas oedipus</name>
    <dbReference type="NCBI Taxonomy" id="9490"/>
    <lineage>
        <taxon>Eukaryota</taxon>
        <taxon>Metazoa</taxon>
        <taxon>Chordata</taxon>
        <taxon>Craniata</taxon>
        <taxon>Vertebrata</taxon>
        <taxon>Euteleostomi</taxon>
        <taxon>Mammalia</taxon>
        <taxon>Eutheria</taxon>
        <taxon>Euarchontoglires</taxon>
        <taxon>Primates</taxon>
        <taxon>Haplorrhini</taxon>
        <taxon>Platyrrhini</taxon>
        <taxon>Cebidae</taxon>
        <taxon>Callitrichinae</taxon>
        <taxon>Saguinus</taxon>
    </lineage>
</organism>
<feature type="compositionally biased region" description="Polar residues" evidence="1">
    <location>
        <begin position="405"/>
        <end position="423"/>
    </location>
</feature>
<gene>
    <name evidence="2" type="primary">AMBRA1_1</name>
    <name evidence="2" type="ORF">P7K49_011653</name>
</gene>
<keyword evidence="3" id="KW-1185">Reference proteome</keyword>
<feature type="region of interest" description="Disordered" evidence="1">
    <location>
        <begin position="392"/>
        <end position="450"/>
    </location>
</feature>
<accession>A0ABQ9VUV4</accession>
<dbReference type="PANTHER" id="PTHR22874">
    <property type="entry name" value="ACTIVATING MOLECULE IN BECN1-REGULATED AUTOPHAGY PROTEIN 1"/>
    <property type="match status" value="1"/>
</dbReference>
<dbReference type="EMBL" id="JASSZA010000005">
    <property type="protein sequence ID" value="KAK2111907.1"/>
    <property type="molecule type" value="Genomic_DNA"/>
</dbReference>
<dbReference type="InterPro" id="IPR052596">
    <property type="entry name" value="AMBRA1_autophagy"/>
</dbReference>
<name>A0ABQ9VUV4_SAGOE</name>
<feature type="compositionally biased region" description="Polar residues" evidence="1">
    <location>
        <begin position="575"/>
        <end position="588"/>
    </location>
</feature>
<feature type="compositionally biased region" description="Polar residues" evidence="1">
    <location>
        <begin position="300"/>
        <end position="313"/>
    </location>
</feature>
<dbReference type="PANTHER" id="PTHR22874:SF1">
    <property type="entry name" value="ACTIVATING MOLECULE IN BECN1-REGULATED AUTOPHAGY PROTEIN 1"/>
    <property type="match status" value="1"/>
</dbReference>
<feature type="compositionally biased region" description="Pro residues" evidence="1">
    <location>
        <begin position="233"/>
        <end position="242"/>
    </location>
</feature>
<feature type="compositionally biased region" description="Low complexity" evidence="1">
    <location>
        <begin position="542"/>
        <end position="553"/>
    </location>
</feature>
<feature type="region of interest" description="Disordered" evidence="1">
    <location>
        <begin position="220"/>
        <end position="248"/>
    </location>
</feature>
<feature type="region of interest" description="Disordered" evidence="1">
    <location>
        <begin position="287"/>
        <end position="313"/>
    </location>
</feature>
<feature type="compositionally biased region" description="Polar residues" evidence="1">
    <location>
        <begin position="220"/>
        <end position="231"/>
    </location>
</feature>
<evidence type="ECO:0000256" key="1">
    <source>
        <dbReference type="SAM" id="MobiDB-lite"/>
    </source>
</evidence>
<comment type="caution">
    <text evidence="2">The sequence shown here is derived from an EMBL/GenBank/DDBJ whole genome shotgun (WGS) entry which is preliminary data.</text>
</comment>
<proteinExistence type="predicted"/>
<reference evidence="2 3" key="1">
    <citation type="submission" date="2023-05" db="EMBL/GenBank/DDBJ databases">
        <title>B98-5 Cell Line De Novo Hybrid Assembly: An Optical Mapping Approach.</title>
        <authorList>
            <person name="Kananen K."/>
            <person name="Auerbach J.A."/>
            <person name="Kautto E."/>
            <person name="Blachly J.S."/>
        </authorList>
    </citation>
    <scope>NUCLEOTIDE SEQUENCE [LARGE SCALE GENOMIC DNA]</scope>
    <source>
        <strain evidence="2">B95-8</strain>
        <tissue evidence="2">Cell line</tissue>
    </source>
</reference>
<evidence type="ECO:0000313" key="3">
    <source>
        <dbReference type="Proteomes" id="UP001266305"/>
    </source>
</evidence>